<evidence type="ECO:0000313" key="2">
    <source>
        <dbReference type="Proteomes" id="UP000321328"/>
    </source>
</evidence>
<comment type="caution">
    <text evidence="1">The sequence shown here is derived from an EMBL/GenBank/DDBJ whole genome shotgun (WGS) entry which is preliminary data.</text>
</comment>
<name>A0A511D412_9PSEU</name>
<protein>
    <submittedName>
        <fullName evidence="1">Uncharacterized protein</fullName>
    </submittedName>
</protein>
<organism evidence="1 2">
    <name type="scientific">Pseudonocardia asaccharolytica DSM 44247 = NBRC 16224</name>
    <dbReference type="NCBI Taxonomy" id="1123024"/>
    <lineage>
        <taxon>Bacteria</taxon>
        <taxon>Bacillati</taxon>
        <taxon>Actinomycetota</taxon>
        <taxon>Actinomycetes</taxon>
        <taxon>Pseudonocardiales</taxon>
        <taxon>Pseudonocardiaceae</taxon>
        <taxon>Pseudonocardia</taxon>
    </lineage>
</organism>
<sequence length="73" mass="8265">MTKPAVYADQQIPYFWRIGSLDDPAPTLEAHRLDPGGTGYLRYAALRPGEKRSLEHPWPVSVDMAEFVLPGRR</sequence>
<dbReference type="Proteomes" id="UP000321328">
    <property type="component" value="Unassembled WGS sequence"/>
</dbReference>
<accession>A0A511D412</accession>
<reference evidence="1 2" key="1">
    <citation type="submission" date="2019-07" db="EMBL/GenBank/DDBJ databases">
        <title>Whole genome shotgun sequence of Pseudonocardia asaccharolytica NBRC 16224.</title>
        <authorList>
            <person name="Hosoyama A."/>
            <person name="Uohara A."/>
            <person name="Ohji S."/>
            <person name="Ichikawa N."/>
        </authorList>
    </citation>
    <scope>NUCLEOTIDE SEQUENCE [LARGE SCALE GENOMIC DNA]</scope>
    <source>
        <strain evidence="1 2">NBRC 16224</strain>
    </source>
</reference>
<gene>
    <name evidence="1" type="ORF">PA7_14650</name>
</gene>
<dbReference type="STRING" id="1123024.GCA_000423625_03321"/>
<dbReference type="OrthoDB" id="9799703at2"/>
<dbReference type="AlphaFoldDB" id="A0A511D412"/>
<proteinExistence type="predicted"/>
<dbReference type="EMBL" id="BJVI01000010">
    <property type="protein sequence ID" value="GEL17628.1"/>
    <property type="molecule type" value="Genomic_DNA"/>
</dbReference>
<evidence type="ECO:0000313" key="1">
    <source>
        <dbReference type="EMBL" id="GEL17628.1"/>
    </source>
</evidence>
<dbReference type="RefSeq" id="WP_028932076.1">
    <property type="nucleotide sequence ID" value="NZ_BJVI01000010.1"/>
</dbReference>
<keyword evidence="2" id="KW-1185">Reference proteome</keyword>